<evidence type="ECO:0000256" key="3">
    <source>
        <dbReference type="ARBA" id="ARBA00023082"/>
    </source>
</evidence>
<dbReference type="GO" id="GO:0006352">
    <property type="term" value="P:DNA-templated transcription initiation"/>
    <property type="evidence" value="ECO:0007669"/>
    <property type="project" value="InterPro"/>
</dbReference>
<dbReference type="CDD" id="cd06171">
    <property type="entry name" value="Sigma70_r4"/>
    <property type="match status" value="1"/>
</dbReference>
<evidence type="ECO:0000313" key="11">
    <source>
        <dbReference type="Proteomes" id="UP000269708"/>
    </source>
</evidence>
<proteinExistence type="inferred from homology"/>
<dbReference type="EMBL" id="RKQN01000001">
    <property type="protein sequence ID" value="RPE81158.1"/>
    <property type="molecule type" value="Genomic_DNA"/>
</dbReference>
<keyword evidence="7" id="KW-0812">Transmembrane</keyword>
<keyword evidence="2 6" id="KW-0805">Transcription regulation</keyword>
<evidence type="ECO:0000256" key="5">
    <source>
        <dbReference type="ARBA" id="ARBA00023163"/>
    </source>
</evidence>
<feature type="domain" description="RNA polymerase sigma factor 70 region 4 type 2" evidence="9">
    <location>
        <begin position="129"/>
        <end position="179"/>
    </location>
</feature>
<reference evidence="10 11" key="1">
    <citation type="submission" date="2018-11" db="EMBL/GenBank/DDBJ databases">
        <title>Genomic Encyclopedia of Type Strains, Phase IV (KMG-IV): sequencing the most valuable type-strain genomes for metagenomic binning, comparative biology and taxonomic classification.</title>
        <authorList>
            <person name="Goeker M."/>
        </authorList>
    </citation>
    <scope>NUCLEOTIDE SEQUENCE [LARGE SCALE GENOMIC DNA]</scope>
    <source>
        <strain evidence="10 11">DSM 25623</strain>
    </source>
</reference>
<dbReference type="InterPro" id="IPR013324">
    <property type="entry name" value="RNA_pol_sigma_r3/r4-like"/>
</dbReference>
<dbReference type="Pfam" id="PF04542">
    <property type="entry name" value="Sigma70_r2"/>
    <property type="match status" value="1"/>
</dbReference>
<dbReference type="SUPFAM" id="SSF88946">
    <property type="entry name" value="Sigma2 domain of RNA polymerase sigma factors"/>
    <property type="match status" value="1"/>
</dbReference>
<feature type="transmembrane region" description="Helical" evidence="7">
    <location>
        <begin position="304"/>
        <end position="326"/>
    </location>
</feature>
<dbReference type="InterPro" id="IPR013249">
    <property type="entry name" value="RNA_pol_sigma70_r4_t2"/>
</dbReference>
<evidence type="ECO:0000259" key="8">
    <source>
        <dbReference type="Pfam" id="PF04542"/>
    </source>
</evidence>
<sequence>MNAEAVEGLIRLELPAAARGDRQAYARIVAACQNAVTGLALAIVRDVPASEDIAQEAFLSAWQNLRRLQNPASFLPWLRQITRNLARDHLRRQRRLPASAAEADEAIAAAADPQPTALERLIEDERRAAAEELISALPDDSREVLLLYYREGQSSQQVAALLGLNDAAVRKRLSRARAAVRAGLLARFGAFARETAPSAAFTMMVATALGAASPAASAAVVIGSLGAGATGVGLGKLAGGGIGATSAAAGVTGGAAGGVAGYLLDAAPHLDWALAGAAGGMLGTWLGCRYLLGFAGTREERAEILAFSRRLLGVVSLFVGGVFVLALTTRGWLPLALFSLLAVGTLHRMYLHTLPRVMAPCFERLTRVTGRPHPTLAYRLTCGAPATWFSTLFSLAAVAYALVQSGRL</sequence>
<dbReference type="InterPro" id="IPR014284">
    <property type="entry name" value="RNA_pol_sigma-70_dom"/>
</dbReference>
<evidence type="ECO:0000256" key="7">
    <source>
        <dbReference type="SAM" id="Phobius"/>
    </source>
</evidence>
<evidence type="ECO:0000256" key="1">
    <source>
        <dbReference type="ARBA" id="ARBA00010641"/>
    </source>
</evidence>
<dbReference type="InterPro" id="IPR013325">
    <property type="entry name" value="RNA_pol_sigma_r2"/>
</dbReference>
<dbReference type="InterPro" id="IPR036388">
    <property type="entry name" value="WH-like_DNA-bd_sf"/>
</dbReference>
<dbReference type="InterPro" id="IPR007627">
    <property type="entry name" value="RNA_pol_sigma70_r2"/>
</dbReference>
<dbReference type="GO" id="GO:0016987">
    <property type="term" value="F:sigma factor activity"/>
    <property type="evidence" value="ECO:0007669"/>
    <property type="project" value="UniProtKB-KW"/>
</dbReference>
<keyword evidence="11" id="KW-1185">Reference proteome</keyword>
<keyword evidence="7" id="KW-1133">Transmembrane helix</keyword>
<dbReference type="Gene3D" id="1.10.1740.10">
    <property type="match status" value="1"/>
</dbReference>
<protein>
    <recommendedName>
        <fullName evidence="6">RNA polymerase sigma factor</fullName>
    </recommendedName>
</protein>
<dbReference type="OrthoDB" id="5757196at2"/>
<dbReference type="InterPro" id="IPR039425">
    <property type="entry name" value="RNA_pol_sigma-70-like"/>
</dbReference>
<evidence type="ECO:0000259" key="9">
    <source>
        <dbReference type="Pfam" id="PF08281"/>
    </source>
</evidence>
<feature type="transmembrane region" description="Helical" evidence="7">
    <location>
        <begin position="376"/>
        <end position="403"/>
    </location>
</feature>
<dbReference type="Gene3D" id="1.10.10.10">
    <property type="entry name" value="Winged helix-like DNA-binding domain superfamily/Winged helix DNA-binding domain"/>
    <property type="match status" value="1"/>
</dbReference>
<dbReference type="PANTHER" id="PTHR43133">
    <property type="entry name" value="RNA POLYMERASE ECF-TYPE SIGMA FACTO"/>
    <property type="match status" value="1"/>
</dbReference>
<evidence type="ECO:0000256" key="4">
    <source>
        <dbReference type="ARBA" id="ARBA00023125"/>
    </source>
</evidence>
<dbReference type="PANTHER" id="PTHR43133:SF25">
    <property type="entry name" value="RNA POLYMERASE SIGMA FACTOR RFAY-RELATED"/>
    <property type="match status" value="1"/>
</dbReference>
<feature type="domain" description="RNA polymerase sigma-70 region 2" evidence="8">
    <location>
        <begin position="29"/>
        <end position="95"/>
    </location>
</feature>
<dbReference type="Proteomes" id="UP000269708">
    <property type="component" value="Unassembled WGS sequence"/>
</dbReference>
<name>A0A3N4VES2_9GAMM</name>
<dbReference type="GO" id="GO:0003677">
    <property type="term" value="F:DNA binding"/>
    <property type="evidence" value="ECO:0007669"/>
    <property type="project" value="UniProtKB-KW"/>
</dbReference>
<organism evidence="10 11">
    <name type="scientific">Vulcaniibacterium tengchongense</name>
    <dbReference type="NCBI Taxonomy" id="1273429"/>
    <lineage>
        <taxon>Bacteria</taxon>
        <taxon>Pseudomonadati</taxon>
        <taxon>Pseudomonadota</taxon>
        <taxon>Gammaproteobacteria</taxon>
        <taxon>Lysobacterales</taxon>
        <taxon>Lysobacteraceae</taxon>
        <taxon>Vulcaniibacterium</taxon>
    </lineage>
</organism>
<keyword evidence="4 6" id="KW-0238">DNA-binding</keyword>
<gene>
    <name evidence="10" type="ORF">EDC50_0330</name>
</gene>
<dbReference type="InterPro" id="IPR000838">
    <property type="entry name" value="RNA_pol_sigma70_ECF_CS"/>
</dbReference>
<evidence type="ECO:0000256" key="2">
    <source>
        <dbReference type="ARBA" id="ARBA00023015"/>
    </source>
</evidence>
<dbReference type="PROSITE" id="PS01063">
    <property type="entry name" value="SIGMA70_ECF"/>
    <property type="match status" value="1"/>
</dbReference>
<evidence type="ECO:0000313" key="10">
    <source>
        <dbReference type="EMBL" id="RPE81158.1"/>
    </source>
</evidence>
<dbReference type="SUPFAM" id="SSF88659">
    <property type="entry name" value="Sigma3 and sigma4 domains of RNA polymerase sigma factors"/>
    <property type="match status" value="1"/>
</dbReference>
<evidence type="ECO:0000256" key="6">
    <source>
        <dbReference type="RuleBase" id="RU000716"/>
    </source>
</evidence>
<dbReference type="Pfam" id="PF08281">
    <property type="entry name" value="Sigma70_r4_2"/>
    <property type="match status" value="1"/>
</dbReference>
<comment type="caution">
    <text evidence="10">The sequence shown here is derived from an EMBL/GenBank/DDBJ whole genome shotgun (WGS) entry which is preliminary data.</text>
</comment>
<comment type="similarity">
    <text evidence="1 6">Belongs to the sigma-70 factor family. ECF subfamily.</text>
</comment>
<keyword evidence="5 6" id="KW-0804">Transcription</keyword>
<dbReference type="NCBIfam" id="TIGR02937">
    <property type="entry name" value="sigma70-ECF"/>
    <property type="match status" value="1"/>
</dbReference>
<accession>A0A3N4VES2</accession>
<dbReference type="RefSeq" id="WP_123768734.1">
    <property type="nucleotide sequence ID" value="NZ_RKQN01000001.1"/>
</dbReference>
<keyword evidence="7" id="KW-0472">Membrane</keyword>
<feature type="transmembrane region" description="Helical" evidence="7">
    <location>
        <begin position="272"/>
        <end position="292"/>
    </location>
</feature>
<dbReference type="AlphaFoldDB" id="A0A3N4VES2"/>
<keyword evidence="3 6" id="KW-0731">Sigma factor</keyword>